<dbReference type="PANTHER" id="PTHR12303">
    <property type="entry name" value="CARNOSINE N-METHYLTRANSFERASE"/>
    <property type="match status" value="1"/>
</dbReference>
<sequence>MEHNHQDVTHVHEHDHDHAHDSDHVHGSDDLAHSEQHHLVKVMTAFAYYKRHAQTHNHRRRRDYHSLAQHHKDLIPGYLEKINRVDQCIEENMIMLGNIVKNSSAFLGDQSVMVPKPPAVPAADIDKVKSTLRQFVRDWSKEGECERKVTYDPIINELNEIYKDVSYEDRGAIRVLVPGAGLGRLAFDIAKSGFSCQGNEFSYYMLFASHFVLNRMKTQNEYNIYPFLNSFSNIKSDEKQLTAITIPDVLPSNLAPTVDFSMVAGDFIEVYGQQAENEAAWDVVVTCFFMDTAKNIIEYMEVIHKTLKQNGTWINIGKTIHEYLNEQNIQLFLLGPLLYHFEDSASGEASIELSLEQVKEVAKKLGFEIKKETMVSTTYTSNPDGMLNYVYDCAFWTAVKL</sequence>
<dbReference type="Gene3D" id="3.40.50.150">
    <property type="entry name" value="Vaccinia Virus protein VP39"/>
    <property type="match status" value="1"/>
</dbReference>
<dbReference type="EC" id="2.1.1.22" evidence="2"/>
<keyword evidence="5" id="KW-0949">S-adenosyl-L-methionine</keyword>
<proteinExistence type="inferred from homology"/>
<comment type="caution">
    <text evidence="7">The sequence shown here is derived from an EMBL/GenBank/DDBJ whole genome shotgun (WGS) entry which is preliminary data.</text>
</comment>
<evidence type="ECO:0000256" key="4">
    <source>
        <dbReference type="ARBA" id="ARBA00022679"/>
    </source>
</evidence>
<name>A0ABP9YSZ8_9FUNG</name>
<dbReference type="Proteomes" id="UP001473302">
    <property type="component" value="Unassembled WGS sequence"/>
</dbReference>
<dbReference type="InterPro" id="IPR012901">
    <property type="entry name" value="CARME"/>
</dbReference>
<dbReference type="InterPro" id="IPR029063">
    <property type="entry name" value="SAM-dependent_MTases_sf"/>
</dbReference>
<protein>
    <recommendedName>
        <fullName evidence="2">carnosine N-methyltransferase</fullName>
        <ecNumber evidence="2">2.1.1.22</ecNumber>
    </recommendedName>
</protein>
<evidence type="ECO:0000256" key="2">
    <source>
        <dbReference type="ARBA" id="ARBA00012003"/>
    </source>
</evidence>
<evidence type="ECO:0000256" key="1">
    <source>
        <dbReference type="ARBA" id="ARBA00010086"/>
    </source>
</evidence>
<keyword evidence="3" id="KW-0489">Methyltransferase</keyword>
<feature type="region of interest" description="Disordered" evidence="6">
    <location>
        <begin position="1"/>
        <end position="33"/>
    </location>
</feature>
<evidence type="ECO:0000256" key="3">
    <source>
        <dbReference type="ARBA" id="ARBA00022603"/>
    </source>
</evidence>
<dbReference type="EMBL" id="BAABUK010000006">
    <property type="protein sequence ID" value="GAA5809968.1"/>
    <property type="molecule type" value="Genomic_DNA"/>
</dbReference>
<dbReference type="SUPFAM" id="SSF53335">
    <property type="entry name" value="S-adenosyl-L-methionine-dependent methyltransferases"/>
    <property type="match status" value="1"/>
</dbReference>
<comment type="similarity">
    <text evidence="1">Belongs to the carnosine N-methyltransferase family.</text>
</comment>
<dbReference type="Pfam" id="PF07942">
    <property type="entry name" value="CARME"/>
    <property type="match status" value="1"/>
</dbReference>
<evidence type="ECO:0000313" key="8">
    <source>
        <dbReference type="Proteomes" id="UP001473302"/>
    </source>
</evidence>
<accession>A0ABP9YSZ8</accession>
<organism evidence="7 8">
    <name type="scientific">Mucor flavus</name>
    <dbReference type="NCBI Taxonomy" id="439312"/>
    <lineage>
        <taxon>Eukaryota</taxon>
        <taxon>Fungi</taxon>
        <taxon>Fungi incertae sedis</taxon>
        <taxon>Mucoromycota</taxon>
        <taxon>Mucoromycotina</taxon>
        <taxon>Mucoromycetes</taxon>
        <taxon>Mucorales</taxon>
        <taxon>Mucorineae</taxon>
        <taxon>Mucoraceae</taxon>
        <taxon>Mucor</taxon>
    </lineage>
</organism>
<dbReference type="PANTHER" id="PTHR12303:SF6">
    <property type="entry name" value="CARNOSINE N-METHYLTRANSFERASE"/>
    <property type="match status" value="1"/>
</dbReference>
<evidence type="ECO:0000256" key="5">
    <source>
        <dbReference type="ARBA" id="ARBA00022691"/>
    </source>
</evidence>
<evidence type="ECO:0000313" key="7">
    <source>
        <dbReference type="EMBL" id="GAA5809968.1"/>
    </source>
</evidence>
<keyword evidence="8" id="KW-1185">Reference proteome</keyword>
<evidence type="ECO:0000256" key="6">
    <source>
        <dbReference type="SAM" id="MobiDB-lite"/>
    </source>
</evidence>
<dbReference type="SMART" id="SM01296">
    <property type="entry name" value="N2227"/>
    <property type="match status" value="1"/>
</dbReference>
<gene>
    <name evidence="7" type="ORF">MFLAVUS_003383</name>
</gene>
<keyword evidence="4" id="KW-0808">Transferase</keyword>
<reference evidence="7 8" key="1">
    <citation type="submission" date="2024-04" db="EMBL/GenBank/DDBJ databases">
        <title>genome sequences of Mucor flavus KT1a and Helicostylum pulchrum KT1b strains isolated from the surface of a dry-aged beef.</title>
        <authorList>
            <person name="Toyotome T."/>
            <person name="Hosono M."/>
            <person name="Torimaru M."/>
            <person name="Fukuda K."/>
            <person name="Mikami N."/>
        </authorList>
    </citation>
    <scope>NUCLEOTIDE SEQUENCE [LARGE SCALE GENOMIC DNA]</scope>
    <source>
        <strain evidence="7 8">KT1a</strain>
    </source>
</reference>